<dbReference type="Pfam" id="PF08984">
    <property type="entry name" value="DUF1858"/>
    <property type="match status" value="1"/>
</dbReference>
<name>A0A1F4VEW0_UNCKA</name>
<dbReference type="PANTHER" id="PTHR39341">
    <property type="entry name" value="BSL7085 PROTEIN"/>
    <property type="match status" value="1"/>
</dbReference>
<evidence type="ECO:0000313" key="3">
    <source>
        <dbReference type="Proteomes" id="UP000176504"/>
    </source>
</evidence>
<feature type="domain" description="DUF1858" evidence="1">
    <location>
        <begin position="10"/>
        <end position="58"/>
    </location>
</feature>
<dbReference type="Gene3D" id="1.10.3910.10">
    <property type="entry name" value="SP0561-like"/>
    <property type="match status" value="1"/>
</dbReference>
<organism evidence="2 3">
    <name type="scientific">candidate division WWE3 bacterium RIFCSPLOWO2_01_FULL_41_18</name>
    <dbReference type="NCBI Taxonomy" id="1802625"/>
    <lineage>
        <taxon>Bacteria</taxon>
        <taxon>Katanobacteria</taxon>
    </lineage>
</organism>
<dbReference type="InterPro" id="IPR023883">
    <property type="entry name" value="CHP03980_redox-disulphide"/>
</dbReference>
<dbReference type="SUPFAM" id="SSF140683">
    <property type="entry name" value="SP0561-like"/>
    <property type="match status" value="1"/>
</dbReference>
<gene>
    <name evidence="2" type="ORF">A3A78_02010</name>
</gene>
<proteinExistence type="predicted"/>
<dbReference type="EMBL" id="MEVI01000001">
    <property type="protein sequence ID" value="OGC55791.1"/>
    <property type="molecule type" value="Genomic_DNA"/>
</dbReference>
<comment type="caution">
    <text evidence="2">The sequence shown here is derived from an EMBL/GenBank/DDBJ whole genome shotgun (WGS) entry which is preliminary data.</text>
</comment>
<dbReference type="InterPro" id="IPR038062">
    <property type="entry name" value="ScdA-like_N_sf"/>
</dbReference>
<dbReference type="NCBIfam" id="TIGR03980">
    <property type="entry name" value="prismane_assoc"/>
    <property type="match status" value="1"/>
</dbReference>
<evidence type="ECO:0000259" key="1">
    <source>
        <dbReference type="Pfam" id="PF08984"/>
    </source>
</evidence>
<evidence type="ECO:0000313" key="2">
    <source>
        <dbReference type="EMBL" id="OGC55791.1"/>
    </source>
</evidence>
<reference evidence="2 3" key="1">
    <citation type="journal article" date="2016" name="Nat. Commun.">
        <title>Thousands of microbial genomes shed light on interconnected biogeochemical processes in an aquifer system.</title>
        <authorList>
            <person name="Anantharaman K."/>
            <person name="Brown C.T."/>
            <person name="Hug L.A."/>
            <person name="Sharon I."/>
            <person name="Castelle C.J."/>
            <person name="Probst A.J."/>
            <person name="Thomas B.C."/>
            <person name="Singh A."/>
            <person name="Wilkins M.J."/>
            <person name="Karaoz U."/>
            <person name="Brodie E.L."/>
            <person name="Williams K.H."/>
            <person name="Hubbard S.S."/>
            <person name="Banfield J.F."/>
        </authorList>
    </citation>
    <scope>NUCLEOTIDE SEQUENCE [LARGE SCALE GENOMIC DNA]</scope>
</reference>
<dbReference type="PANTHER" id="PTHR39341:SF1">
    <property type="entry name" value="DUF1858 DOMAIN-CONTAINING PROTEIN"/>
    <property type="match status" value="1"/>
</dbReference>
<accession>A0A1F4VEW0</accession>
<protein>
    <recommendedName>
        <fullName evidence="1">DUF1858 domain-containing protein</fullName>
    </recommendedName>
</protein>
<dbReference type="AlphaFoldDB" id="A0A1F4VEW0"/>
<dbReference type="InterPro" id="IPR015077">
    <property type="entry name" value="DUF1858"/>
</dbReference>
<dbReference type="Proteomes" id="UP000176504">
    <property type="component" value="Unassembled WGS sequence"/>
</dbReference>
<sequence length="77" mass="8601">MEKKKVDSKITKEMNLGEVVFQHPQLSETLLDYGLHCVGCFANSFDTIEMGAKVHGMTDGEIDEMIARLNEVLEVGE</sequence>